<sequence length="1093" mass="116089">MDSKAHQGQAFAGMTGSLGPNDPMREIIVLAACGAHEVLPQNPELPADVFTACLTTPIKVALRWFCSRSLLRHDGITKDLIDQIPGRQTDRKTPLGELNWIFTAITDTIAWNVLPKPLFQKLFRSDLLVASLFRNFLLAERIMTAANCNPVSYPRLPPTHNHPMWQVLLSQVHRLRALVLLGRFLDMGPWAVDLALSVGIFPYVLKLLQTISVDLRPTLVFIWCKILALDLSCQADLVKDNGHSYFIKYLDSLVVVDGAADLNSRAQAAFVLSAVCDSHPKGQALCASGNLLATLLKWLRFMFPPCVVYDPSVLVRCELAVLYARFVRGHAPRMQEVLATQQQRLADFARQHAVQPPSLPFSSLSAPPMHQSSAGAVHNGSQGTMEGTRRGSMESGYEGRRMQGSRGPPTSSVSTSNLEQRTGLPGMGATSPPSVPPTDQLPSGESPRGGVAGGVPGAEEAAAAAGAAARPFTGPNEGLSAQQQQALATYSALLESIQMLALDPSPKVAKLGRQVLRIAGCELQFVEIAPPGMSASNGGVQGSSGAVLGTNGPSSPHHPSNTLVALKQKVLHPRTWARPSGSVSANVPTVGAPTSADRSNSSATSGGSAAEGLQPIATSGVAGGGVSMLSTPSNPRGFFMQPPQPPPAHTVTLPQSPIYKMSSEAFSRPLLEPMATAWRDTEGSIATPWTGPVDPGRRAFRLREIETSMARCRLITTPKLREQVYSIEHGSSDGLTAVTFHPYHPLLICADTRGNIKVSNFQDSTLANAFHVASGTCLNDPRQMSAHVTFLQQLNEADGPMLLTGCSDGTVRVWRNYTLPGGCHPDMVYCWDLQQEVCSSLIRTSTPGSLPVSVDRILLGAYSAGSSASCMHPALLVAACSDATLRLYDVRTGNAGPAMMLQPFRQPPAGVAVEPAGKPSIIAAASERGELRMMDLRMVPNLPANVGAPGLEAVNLHQGSSAYDAALDCALKSVPAHSKGGVSALVAHAHAPLMATGTKSQVVKVWTDECDVVGAIRPQSAFLSHQAGPVTCMAWHPYQPLLAAGCSDSTATVYAIDQSVGPGSFSMKQHNPNPSSGSNSNRERGSLVRTSWS</sequence>
<dbReference type="InterPro" id="IPR015943">
    <property type="entry name" value="WD40/YVTN_repeat-like_dom_sf"/>
</dbReference>
<name>A0ABQ7GKZ7_DUNSA</name>
<dbReference type="SUPFAM" id="SSF48371">
    <property type="entry name" value="ARM repeat"/>
    <property type="match status" value="1"/>
</dbReference>
<dbReference type="Proteomes" id="UP000815325">
    <property type="component" value="Unassembled WGS sequence"/>
</dbReference>
<dbReference type="InterPro" id="IPR036322">
    <property type="entry name" value="WD40_repeat_dom_sf"/>
</dbReference>
<dbReference type="InterPro" id="IPR001680">
    <property type="entry name" value="WD40_rpt"/>
</dbReference>
<feature type="compositionally biased region" description="Polar residues" evidence="3">
    <location>
        <begin position="551"/>
        <end position="561"/>
    </location>
</feature>
<evidence type="ECO:0000313" key="4">
    <source>
        <dbReference type="EMBL" id="KAF5835275.1"/>
    </source>
</evidence>
<evidence type="ECO:0000256" key="3">
    <source>
        <dbReference type="SAM" id="MobiDB-lite"/>
    </source>
</evidence>
<dbReference type="PANTHER" id="PTHR12848:SF16">
    <property type="entry name" value="REGULATORY-ASSOCIATED PROTEIN OF MTOR"/>
    <property type="match status" value="1"/>
</dbReference>
<dbReference type="Gene3D" id="2.130.10.10">
    <property type="entry name" value="YVTN repeat-like/Quinoprotein amine dehydrogenase"/>
    <property type="match status" value="2"/>
</dbReference>
<dbReference type="InterPro" id="IPR016024">
    <property type="entry name" value="ARM-type_fold"/>
</dbReference>
<protein>
    <submittedName>
        <fullName evidence="4">Uncharacterized protein</fullName>
    </submittedName>
</protein>
<comment type="caution">
    <text evidence="4">The sequence shown here is derived from an EMBL/GenBank/DDBJ whole genome shotgun (WGS) entry which is preliminary data.</text>
</comment>
<organism evidence="4 5">
    <name type="scientific">Dunaliella salina</name>
    <name type="common">Green alga</name>
    <name type="synonym">Protococcus salinus</name>
    <dbReference type="NCBI Taxonomy" id="3046"/>
    <lineage>
        <taxon>Eukaryota</taxon>
        <taxon>Viridiplantae</taxon>
        <taxon>Chlorophyta</taxon>
        <taxon>core chlorophytes</taxon>
        <taxon>Chlorophyceae</taxon>
        <taxon>CS clade</taxon>
        <taxon>Chlamydomonadales</taxon>
        <taxon>Dunaliellaceae</taxon>
        <taxon>Dunaliella</taxon>
    </lineage>
</organism>
<evidence type="ECO:0000313" key="5">
    <source>
        <dbReference type="Proteomes" id="UP000815325"/>
    </source>
</evidence>
<gene>
    <name evidence="4" type="ORF">DUNSADRAFT_7637</name>
</gene>
<feature type="region of interest" description="Disordered" evidence="3">
    <location>
        <begin position="576"/>
        <end position="650"/>
    </location>
</feature>
<feature type="repeat" description="WD" evidence="2">
    <location>
        <begin position="798"/>
        <end position="814"/>
    </location>
</feature>
<dbReference type="Gene3D" id="1.25.10.10">
    <property type="entry name" value="Leucine-rich Repeat Variant"/>
    <property type="match status" value="1"/>
</dbReference>
<dbReference type="SMART" id="SM00320">
    <property type="entry name" value="WD40"/>
    <property type="match status" value="6"/>
</dbReference>
<feature type="compositionally biased region" description="Polar residues" evidence="3">
    <location>
        <begin position="408"/>
        <end position="420"/>
    </location>
</feature>
<dbReference type="InterPro" id="IPR004083">
    <property type="entry name" value="Raptor"/>
</dbReference>
<dbReference type="PANTHER" id="PTHR12848">
    <property type="entry name" value="REGULATORY-ASSOCIATED PROTEIN OF MTOR"/>
    <property type="match status" value="1"/>
</dbReference>
<feature type="region of interest" description="Disordered" evidence="3">
    <location>
        <begin position="536"/>
        <end position="561"/>
    </location>
</feature>
<keyword evidence="5" id="KW-1185">Reference proteome</keyword>
<evidence type="ECO:0000256" key="2">
    <source>
        <dbReference type="PROSITE-ProRule" id="PRU00221"/>
    </source>
</evidence>
<comment type="similarity">
    <text evidence="1">Belongs to the WD repeat RAPTOR family.</text>
</comment>
<accession>A0ABQ7GKZ7</accession>
<feature type="compositionally biased region" description="Basic and acidic residues" evidence="3">
    <location>
        <begin position="387"/>
        <end position="401"/>
    </location>
</feature>
<feature type="region of interest" description="Disordered" evidence="3">
    <location>
        <begin position="356"/>
        <end position="456"/>
    </location>
</feature>
<feature type="compositionally biased region" description="Low complexity" evidence="3">
    <location>
        <begin position="1071"/>
        <end position="1080"/>
    </location>
</feature>
<evidence type="ECO:0000256" key="1">
    <source>
        <dbReference type="ARBA" id="ARBA00009257"/>
    </source>
</evidence>
<reference evidence="4" key="1">
    <citation type="submission" date="2017-08" db="EMBL/GenBank/DDBJ databases">
        <authorList>
            <person name="Polle J.E."/>
            <person name="Barry K."/>
            <person name="Cushman J."/>
            <person name="Schmutz J."/>
            <person name="Tran D."/>
            <person name="Hathwaick L.T."/>
            <person name="Yim W.C."/>
            <person name="Jenkins J."/>
            <person name="Mckie-Krisberg Z.M."/>
            <person name="Prochnik S."/>
            <person name="Lindquist E."/>
            <person name="Dockter R.B."/>
            <person name="Adam C."/>
            <person name="Molina H."/>
            <person name="Bunkerborg J."/>
            <person name="Jin E."/>
            <person name="Buchheim M."/>
            <person name="Magnuson J."/>
        </authorList>
    </citation>
    <scope>NUCLEOTIDE SEQUENCE</scope>
    <source>
        <strain evidence="4">CCAP 19/18</strain>
    </source>
</reference>
<dbReference type="Pfam" id="PF00400">
    <property type="entry name" value="WD40"/>
    <property type="match status" value="3"/>
</dbReference>
<feature type="region of interest" description="Disordered" evidence="3">
    <location>
        <begin position="1064"/>
        <end position="1093"/>
    </location>
</feature>
<proteinExistence type="inferred from homology"/>
<keyword evidence="2" id="KW-0853">WD repeat</keyword>
<dbReference type="SUPFAM" id="SSF50978">
    <property type="entry name" value="WD40 repeat-like"/>
    <property type="match status" value="1"/>
</dbReference>
<dbReference type="EMBL" id="MU069714">
    <property type="protein sequence ID" value="KAF5835275.1"/>
    <property type="molecule type" value="Genomic_DNA"/>
</dbReference>
<dbReference type="PROSITE" id="PS50082">
    <property type="entry name" value="WD_REPEATS_2"/>
    <property type="match status" value="1"/>
</dbReference>
<dbReference type="PRINTS" id="PR01547">
    <property type="entry name" value="YEAST176DUF"/>
</dbReference>
<feature type="compositionally biased region" description="Polar residues" evidence="3">
    <location>
        <begin position="370"/>
        <end position="385"/>
    </location>
</feature>
<dbReference type="InterPro" id="IPR011989">
    <property type="entry name" value="ARM-like"/>
</dbReference>
<feature type="compositionally biased region" description="Low complexity" evidence="3">
    <location>
        <begin position="599"/>
        <end position="612"/>
    </location>
</feature>